<reference evidence="11" key="1">
    <citation type="journal article" date="2014" name="Int. J. Syst. Evol. Microbiol.">
        <title>Complete genome sequence of Corynebacterium casei LMG S-19264T (=DSM 44701T), isolated from a smear-ripened cheese.</title>
        <authorList>
            <consortium name="US DOE Joint Genome Institute (JGI-PGF)"/>
            <person name="Walter F."/>
            <person name="Albersmeier A."/>
            <person name="Kalinowski J."/>
            <person name="Ruckert C."/>
        </authorList>
    </citation>
    <scope>NUCLEOTIDE SEQUENCE</scope>
    <source>
        <strain evidence="11">JCM 14719</strain>
    </source>
</reference>
<keyword evidence="10" id="KW-0915">Sodium</keyword>
<comment type="catalytic activity">
    <reaction evidence="8">
        <text>fluoride(in) = fluoride(out)</text>
        <dbReference type="Rhea" id="RHEA:76159"/>
        <dbReference type="ChEBI" id="CHEBI:17051"/>
    </reaction>
    <physiologicalReaction direction="left-to-right" evidence="8">
        <dbReference type="Rhea" id="RHEA:76160"/>
    </physiologicalReaction>
</comment>
<feature type="binding site" evidence="10">
    <location>
        <position position="75"/>
    </location>
    <ligand>
        <name>Na(+)</name>
        <dbReference type="ChEBI" id="CHEBI:29101"/>
        <note>structural</note>
    </ligand>
</feature>
<evidence type="ECO:0000256" key="7">
    <source>
        <dbReference type="ARBA" id="ARBA00035120"/>
    </source>
</evidence>
<organism evidence="11 12">
    <name type="scientific">Calditerricola satsumensis</name>
    <dbReference type="NCBI Taxonomy" id="373054"/>
    <lineage>
        <taxon>Bacteria</taxon>
        <taxon>Bacillati</taxon>
        <taxon>Bacillota</taxon>
        <taxon>Bacilli</taxon>
        <taxon>Bacillales</taxon>
        <taxon>Bacillaceae</taxon>
        <taxon>Calditerricola</taxon>
    </lineage>
</organism>
<keyword evidence="6 10" id="KW-0407">Ion channel</keyword>
<evidence type="ECO:0000256" key="1">
    <source>
        <dbReference type="ARBA" id="ARBA00004651"/>
    </source>
</evidence>
<evidence type="ECO:0000313" key="11">
    <source>
        <dbReference type="EMBL" id="GGJ94127.1"/>
    </source>
</evidence>
<comment type="activity regulation">
    <text evidence="10">Na(+) is not transported, but it plays an essential structural role and its presence is essential for fluoride channel function.</text>
</comment>
<feature type="transmembrane region" description="Helical" evidence="10">
    <location>
        <begin position="97"/>
        <end position="120"/>
    </location>
</feature>
<dbReference type="GO" id="GO:0005886">
    <property type="term" value="C:plasma membrane"/>
    <property type="evidence" value="ECO:0007669"/>
    <property type="project" value="UniProtKB-SubCell"/>
</dbReference>
<evidence type="ECO:0000256" key="5">
    <source>
        <dbReference type="ARBA" id="ARBA00023136"/>
    </source>
</evidence>
<dbReference type="AlphaFoldDB" id="A0A8J3BCE0"/>
<proteinExistence type="inferred from homology"/>
<comment type="similarity">
    <text evidence="7 10">Belongs to the fluoride channel Fluc/FEX (TC 1.A.43) family.</text>
</comment>
<comment type="caution">
    <text evidence="11">The sequence shown here is derived from an EMBL/GenBank/DDBJ whole genome shotgun (WGS) entry which is preliminary data.</text>
</comment>
<dbReference type="HAMAP" id="MF_00454">
    <property type="entry name" value="FluC"/>
    <property type="match status" value="1"/>
</dbReference>
<name>A0A8J3BCE0_9BACI</name>
<dbReference type="GO" id="GO:0046872">
    <property type="term" value="F:metal ion binding"/>
    <property type="evidence" value="ECO:0007669"/>
    <property type="project" value="UniProtKB-KW"/>
</dbReference>
<evidence type="ECO:0000256" key="9">
    <source>
        <dbReference type="ARBA" id="ARBA00049940"/>
    </source>
</evidence>
<comment type="function">
    <text evidence="9 10">Fluoride-specific ion channel. Important for reducing fluoride concentration in the cell, thus reducing its toxicity.</text>
</comment>
<keyword evidence="10" id="KW-0479">Metal-binding</keyword>
<protein>
    <recommendedName>
        <fullName evidence="10">Fluoride-specific ion channel FluC</fullName>
    </recommendedName>
</protein>
<gene>
    <name evidence="10" type="primary">fluC</name>
    <name evidence="10" type="synonym">crcB</name>
    <name evidence="11" type="ORF">GCM10007043_04910</name>
</gene>
<evidence type="ECO:0000256" key="4">
    <source>
        <dbReference type="ARBA" id="ARBA00022989"/>
    </source>
</evidence>
<dbReference type="PANTHER" id="PTHR28259:SF1">
    <property type="entry name" value="FLUORIDE EXPORT PROTEIN 1-RELATED"/>
    <property type="match status" value="1"/>
</dbReference>
<dbReference type="GO" id="GO:0140114">
    <property type="term" value="P:cellular detoxification of fluoride"/>
    <property type="evidence" value="ECO:0007669"/>
    <property type="project" value="UniProtKB-UniRule"/>
</dbReference>
<evidence type="ECO:0000256" key="6">
    <source>
        <dbReference type="ARBA" id="ARBA00023303"/>
    </source>
</evidence>
<feature type="transmembrane region" description="Helical" evidence="10">
    <location>
        <begin position="66"/>
        <end position="85"/>
    </location>
</feature>
<keyword evidence="10" id="KW-0406">Ion transport</keyword>
<evidence type="ECO:0000313" key="12">
    <source>
        <dbReference type="Proteomes" id="UP000637720"/>
    </source>
</evidence>
<evidence type="ECO:0000256" key="10">
    <source>
        <dbReference type="HAMAP-Rule" id="MF_00454"/>
    </source>
</evidence>
<evidence type="ECO:0000256" key="2">
    <source>
        <dbReference type="ARBA" id="ARBA00022475"/>
    </source>
</evidence>
<keyword evidence="5 10" id="KW-0472">Membrane</keyword>
<dbReference type="GO" id="GO:0062054">
    <property type="term" value="F:fluoride channel activity"/>
    <property type="evidence" value="ECO:0007669"/>
    <property type="project" value="UniProtKB-UniRule"/>
</dbReference>
<sequence length="124" mass="12638">MALWGWVAVGGIVGACLRVGLAQAAAKWWPGSFPVATFFVNVVGSFLIGLLYAVGLERGGLSPTAYTALVGGFLGSFTTFSSFSLEILRLLESGQTALVLGYAVGSVVAGVAAVWLGLLLGRAG</sequence>
<dbReference type="Pfam" id="PF02537">
    <property type="entry name" value="CRCB"/>
    <property type="match status" value="1"/>
</dbReference>
<keyword evidence="3 10" id="KW-0812">Transmembrane</keyword>
<comment type="subcellular location">
    <subcellularLocation>
        <location evidence="1 10">Cell membrane</location>
        <topology evidence="1 10">Multi-pass membrane protein</topology>
    </subcellularLocation>
</comment>
<keyword evidence="10" id="KW-0813">Transport</keyword>
<feature type="transmembrane region" description="Helical" evidence="10">
    <location>
        <begin position="34"/>
        <end position="54"/>
    </location>
</feature>
<dbReference type="EMBL" id="BMOF01000005">
    <property type="protein sequence ID" value="GGJ94127.1"/>
    <property type="molecule type" value="Genomic_DNA"/>
</dbReference>
<evidence type="ECO:0000256" key="3">
    <source>
        <dbReference type="ARBA" id="ARBA00022692"/>
    </source>
</evidence>
<feature type="binding site" evidence="10">
    <location>
        <position position="78"/>
    </location>
    <ligand>
        <name>Na(+)</name>
        <dbReference type="ChEBI" id="CHEBI:29101"/>
        <note>structural</note>
    </ligand>
</feature>
<dbReference type="PANTHER" id="PTHR28259">
    <property type="entry name" value="FLUORIDE EXPORT PROTEIN 1-RELATED"/>
    <property type="match status" value="1"/>
</dbReference>
<keyword evidence="4 10" id="KW-1133">Transmembrane helix</keyword>
<keyword evidence="12" id="KW-1185">Reference proteome</keyword>
<accession>A0A8J3BCE0</accession>
<keyword evidence="2 10" id="KW-1003">Cell membrane</keyword>
<dbReference type="InterPro" id="IPR003691">
    <property type="entry name" value="FluC"/>
</dbReference>
<evidence type="ECO:0000256" key="8">
    <source>
        <dbReference type="ARBA" id="ARBA00035585"/>
    </source>
</evidence>
<reference evidence="11" key="2">
    <citation type="submission" date="2020-09" db="EMBL/GenBank/DDBJ databases">
        <authorList>
            <person name="Sun Q."/>
            <person name="Ohkuma M."/>
        </authorList>
    </citation>
    <scope>NUCLEOTIDE SEQUENCE</scope>
    <source>
        <strain evidence="11">JCM 14719</strain>
    </source>
</reference>
<dbReference type="Proteomes" id="UP000637720">
    <property type="component" value="Unassembled WGS sequence"/>
</dbReference>
<dbReference type="RefSeq" id="WP_054669188.1">
    <property type="nucleotide sequence ID" value="NZ_BMOF01000005.1"/>
</dbReference>